<dbReference type="SUPFAM" id="SSF50324">
    <property type="entry name" value="Inorganic pyrophosphatase"/>
    <property type="match status" value="1"/>
</dbReference>
<dbReference type="GO" id="GO:0000287">
    <property type="term" value="F:magnesium ion binding"/>
    <property type="evidence" value="ECO:0007669"/>
    <property type="project" value="InterPro"/>
</dbReference>
<accession>A0A138A866</accession>
<dbReference type="GO" id="GO:0005737">
    <property type="term" value="C:cytoplasm"/>
    <property type="evidence" value="ECO:0007669"/>
    <property type="project" value="InterPro"/>
</dbReference>
<dbReference type="GO" id="GO:0006796">
    <property type="term" value="P:phosphate-containing compound metabolic process"/>
    <property type="evidence" value="ECO:0007669"/>
    <property type="project" value="InterPro"/>
</dbReference>
<reference evidence="2" key="2">
    <citation type="submission" date="2016-02" db="EMBL/GenBank/DDBJ databases">
        <authorList>
            <person name="Teng J.L."/>
            <person name="Yang Y."/>
            <person name="Huang Y."/>
            <person name="Guo F."/>
            <person name="Wei W."/>
            <person name="Chen J.H."/>
            <person name="Wong S.Y."/>
            <person name="Lau S.K."/>
            <person name="Woo P.C."/>
        </authorList>
    </citation>
    <scope>NUCLEOTIDE SEQUENCE</scope>
    <source>
        <strain evidence="2">JCM 15929</strain>
    </source>
</reference>
<dbReference type="RefSeq" id="WP_068572459.1">
    <property type="nucleotide sequence ID" value="NZ_LSRE01000006.1"/>
</dbReference>
<name>A0A138A866_9ACTN</name>
<comment type="caution">
    <text evidence="2">The sequence shown here is derived from an EMBL/GenBank/DDBJ whole genome shotgun (WGS) entry which is preliminary data.</text>
</comment>
<dbReference type="OrthoDB" id="9798247at2"/>
<dbReference type="Gene3D" id="3.90.80.10">
    <property type="entry name" value="Inorganic pyrophosphatase"/>
    <property type="match status" value="1"/>
</dbReference>
<reference evidence="1 4" key="3">
    <citation type="submission" date="2016-02" db="EMBL/GenBank/DDBJ databases">
        <authorList>
            <person name="Teng J.L."/>
            <person name="Tang Y."/>
            <person name="Huang Y."/>
            <person name="Guo F."/>
            <person name="Wei W."/>
            <person name="Chen J.H."/>
            <person name="Wong S.Y."/>
            <person name="Lau S.K."/>
            <person name="Woo P.C."/>
        </authorList>
    </citation>
    <scope>NUCLEOTIDE SEQUENCE [LARGE SCALE GENOMIC DNA]</scope>
    <source>
        <strain evidence="1 4">JCM 13375</strain>
    </source>
</reference>
<dbReference type="InterPro" id="IPR036649">
    <property type="entry name" value="Pyrophosphatase_sf"/>
</dbReference>
<keyword evidence="4" id="KW-1185">Reference proteome</keyword>
<evidence type="ECO:0000313" key="3">
    <source>
        <dbReference type="Proteomes" id="UP000070258"/>
    </source>
</evidence>
<organism evidence="2 3">
    <name type="scientific">Tsukamurella pseudospumae</name>
    <dbReference type="NCBI Taxonomy" id="239498"/>
    <lineage>
        <taxon>Bacteria</taxon>
        <taxon>Bacillati</taxon>
        <taxon>Actinomycetota</taxon>
        <taxon>Actinomycetes</taxon>
        <taxon>Mycobacteriales</taxon>
        <taxon>Tsukamurellaceae</taxon>
        <taxon>Tsukamurella</taxon>
    </lineage>
</organism>
<sequence>MSDDATQYFRVLDELVRTSKVVIDRPRGTAHPRYPRAIYPLDYGFLAGTTGGDGEGVDVFVGTDAGVGVVAVVLTADVRKRDVETKVLLDCTAAEINAVRGFLADSLGLAGHFVLREGHARTVASIGMP</sequence>
<evidence type="ECO:0000313" key="4">
    <source>
        <dbReference type="Proteomes" id="UP000070409"/>
    </source>
</evidence>
<dbReference type="Proteomes" id="UP000070258">
    <property type="component" value="Unassembled WGS sequence"/>
</dbReference>
<dbReference type="EMBL" id="LSRF01000056">
    <property type="protein sequence ID" value="KXP06659.1"/>
    <property type="molecule type" value="Genomic_DNA"/>
</dbReference>
<reference evidence="3" key="1">
    <citation type="submission" date="2016-02" db="EMBL/GenBank/DDBJ databases">
        <authorList>
            <person name="Wen L."/>
            <person name="He K."/>
            <person name="Yang H."/>
        </authorList>
    </citation>
    <scope>NUCLEOTIDE SEQUENCE [LARGE SCALE GENOMIC DNA]</scope>
    <source>
        <strain evidence="3">JCM 15929</strain>
    </source>
</reference>
<evidence type="ECO:0000313" key="2">
    <source>
        <dbReference type="EMBL" id="KXP06659.1"/>
    </source>
</evidence>
<proteinExistence type="predicted"/>
<dbReference type="EMBL" id="LSRE01000006">
    <property type="protein sequence ID" value="KXP00638.1"/>
    <property type="molecule type" value="Genomic_DNA"/>
</dbReference>
<dbReference type="Proteomes" id="UP000070409">
    <property type="component" value="Unassembled WGS sequence"/>
</dbReference>
<gene>
    <name evidence="2" type="ORF">AXK60_11345</name>
    <name evidence="1" type="ORF">AXK61_15180</name>
</gene>
<dbReference type="AlphaFoldDB" id="A0A138A866"/>
<evidence type="ECO:0000313" key="1">
    <source>
        <dbReference type="EMBL" id="KXP00638.1"/>
    </source>
</evidence>
<dbReference type="STRING" id="239498.AXK60_11345"/>
<dbReference type="GO" id="GO:0004427">
    <property type="term" value="F:inorganic diphosphate phosphatase activity"/>
    <property type="evidence" value="ECO:0007669"/>
    <property type="project" value="InterPro"/>
</dbReference>
<protein>
    <submittedName>
        <fullName evidence="2">Inorganic pyrophosphatase</fullName>
    </submittedName>
</protein>